<evidence type="ECO:0000256" key="1">
    <source>
        <dbReference type="SAM" id="Phobius"/>
    </source>
</evidence>
<evidence type="ECO:0000313" key="2">
    <source>
        <dbReference type="EMBL" id="MCM6775851.1"/>
    </source>
</evidence>
<keyword evidence="1" id="KW-0812">Transmembrane</keyword>
<sequence>MAGEYGMFFGERMPPGWLIPAVVFLGFLLALALILMLLVAGANFDDDPTIVPLTTPGSCEPFCTRPTSAPVVPR</sequence>
<name>A0A9X2E8Y2_9NOCA</name>
<comment type="caution">
    <text evidence="2">The sequence shown here is derived from an EMBL/GenBank/DDBJ whole genome shotgun (WGS) entry which is preliminary data.</text>
</comment>
<gene>
    <name evidence="2" type="ORF">NDR86_20440</name>
</gene>
<dbReference type="Proteomes" id="UP001139157">
    <property type="component" value="Unassembled WGS sequence"/>
</dbReference>
<dbReference type="AlphaFoldDB" id="A0A9X2E8Y2"/>
<evidence type="ECO:0000313" key="3">
    <source>
        <dbReference type="Proteomes" id="UP001139157"/>
    </source>
</evidence>
<feature type="transmembrane region" description="Helical" evidence="1">
    <location>
        <begin position="17"/>
        <end position="40"/>
    </location>
</feature>
<organism evidence="2 3">
    <name type="scientific">Nocardia pulmonis</name>
    <dbReference type="NCBI Taxonomy" id="2951408"/>
    <lineage>
        <taxon>Bacteria</taxon>
        <taxon>Bacillati</taxon>
        <taxon>Actinomycetota</taxon>
        <taxon>Actinomycetes</taxon>
        <taxon>Mycobacteriales</taxon>
        <taxon>Nocardiaceae</taxon>
        <taxon>Nocardia</taxon>
    </lineage>
</organism>
<keyword evidence="3" id="KW-1185">Reference proteome</keyword>
<accession>A0A9X2E8Y2</accession>
<dbReference type="EMBL" id="JAMRXG010000008">
    <property type="protein sequence ID" value="MCM6775851.1"/>
    <property type="molecule type" value="Genomic_DNA"/>
</dbReference>
<protein>
    <submittedName>
        <fullName evidence="2">Uncharacterized protein</fullName>
    </submittedName>
</protein>
<keyword evidence="1" id="KW-0472">Membrane</keyword>
<dbReference type="RefSeq" id="WP_251914088.1">
    <property type="nucleotide sequence ID" value="NZ_JAMRXG010000008.1"/>
</dbReference>
<keyword evidence="1" id="KW-1133">Transmembrane helix</keyword>
<proteinExistence type="predicted"/>
<reference evidence="2" key="1">
    <citation type="submission" date="2022-06" db="EMBL/GenBank/DDBJ databases">
        <title>Novel species in genus nocardia.</title>
        <authorList>
            <person name="Li F."/>
        </authorList>
    </citation>
    <scope>NUCLEOTIDE SEQUENCE</scope>
    <source>
        <strain evidence="2">CDC141</strain>
    </source>
</reference>